<evidence type="ECO:0000313" key="4">
    <source>
        <dbReference type="Proteomes" id="UP001241072"/>
    </source>
</evidence>
<dbReference type="InterPro" id="IPR005511">
    <property type="entry name" value="SMP-30"/>
</dbReference>
<dbReference type="Gene3D" id="2.120.10.30">
    <property type="entry name" value="TolB, C-terminal domain"/>
    <property type="match status" value="1"/>
</dbReference>
<dbReference type="Pfam" id="PF08450">
    <property type="entry name" value="SGL"/>
    <property type="match status" value="1"/>
</dbReference>
<dbReference type="InterPro" id="IPR013658">
    <property type="entry name" value="SGL"/>
</dbReference>
<gene>
    <name evidence="3" type="ORF">Q5716_11220</name>
</gene>
<proteinExistence type="inferred from homology"/>
<dbReference type="PANTHER" id="PTHR10907:SF47">
    <property type="entry name" value="REGUCALCIN"/>
    <property type="match status" value="1"/>
</dbReference>
<dbReference type="Proteomes" id="UP001241072">
    <property type="component" value="Unassembled WGS sequence"/>
</dbReference>
<dbReference type="EMBL" id="JAUQUB010000002">
    <property type="protein sequence ID" value="MDO7882795.1"/>
    <property type="molecule type" value="Genomic_DNA"/>
</dbReference>
<dbReference type="PRINTS" id="PR01790">
    <property type="entry name" value="SMP30FAMILY"/>
</dbReference>
<evidence type="ECO:0000256" key="1">
    <source>
        <dbReference type="ARBA" id="ARBA00008853"/>
    </source>
</evidence>
<dbReference type="SUPFAM" id="SSF63829">
    <property type="entry name" value="Calcium-dependent phosphotriesterase"/>
    <property type="match status" value="1"/>
</dbReference>
<evidence type="ECO:0000313" key="3">
    <source>
        <dbReference type="EMBL" id="MDO7882795.1"/>
    </source>
</evidence>
<comment type="similarity">
    <text evidence="1">Belongs to the SMP-30/CGR1 family.</text>
</comment>
<comment type="caution">
    <text evidence="3">The sequence shown here is derived from an EMBL/GenBank/DDBJ whole genome shotgun (WGS) entry which is preliminary data.</text>
</comment>
<dbReference type="InterPro" id="IPR011042">
    <property type="entry name" value="6-blade_b-propeller_TolB-like"/>
</dbReference>
<protein>
    <submittedName>
        <fullName evidence="3">SMP-30/gluconolactonase/LRE family protein</fullName>
    </submittedName>
</protein>
<feature type="domain" description="SMP-30/Gluconolactonase/LRE-like region" evidence="2">
    <location>
        <begin position="30"/>
        <end position="253"/>
    </location>
</feature>
<organism evidence="3 4">
    <name type="scientific">Antiquaquibacter soli</name>
    <dbReference type="NCBI Taxonomy" id="3064523"/>
    <lineage>
        <taxon>Bacteria</taxon>
        <taxon>Bacillati</taxon>
        <taxon>Actinomycetota</taxon>
        <taxon>Actinomycetes</taxon>
        <taxon>Micrococcales</taxon>
        <taxon>Microbacteriaceae</taxon>
        <taxon>Antiquaquibacter</taxon>
    </lineage>
</organism>
<accession>A0ABT9BP48</accession>
<dbReference type="RefSeq" id="WP_305003227.1">
    <property type="nucleotide sequence ID" value="NZ_JAUQUB010000002.1"/>
</dbReference>
<dbReference type="PANTHER" id="PTHR10907">
    <property type="entry name" value="REGUCALCIN"/>
    <property type="match status" value="1"/>
</dbReference>
<evidence type="ECO:0000259" key="2">
    <source>
        <dbReference type="Pfam" id="PF08450"/>
    </source>
</evidence>
<name>A0ABT9BP48_9MICO</name>
<sequence>MIADLAVLAAPGTARLGEAPRVVALGGSAPAVHFTDLLEGTVFRLDGDEASAALEFPGETASAIIPLDDGRTVIALHRSLAVLGTDGDVERRIELDLPAGTRLSDATAGPSGHLWLGVVPAGDDPAPGQLLRLGDDGVRVAREGLGFSNGIGFTADGSRLLHIDSTPGIVWSIPHDPATGELGEPERLYVHDEVGALDGLCLDEHDRVYVAVFGGGEVLCLDGGAVAARILVPALRVSSCVLDGRSLYITTARVDAPEEELAEFPLSGSLFRFELDASNGPVWEGHLS</sequence>
<reference evidence="3 4" key="1">
    <citation type="submission" date="2023-07" db="EMBL/GenBank/DDBJ databases">
        <title>Protaetiibacter sp. nov WY-16 isolated from soil.</title>
        <authorList>
            <person name="Liu B."/>
            <person name="Wan Y."/>
        </authorList>
    </citation>
    <scope>NUCLEOTIDE SEQUENCE [LARGE SCALE GENOMIC DNA]</scope>
    <source>
        <strain evidence="3 4">WY-16</strain>
    </source>
</reference>
<keyword evidence="4" id="KW-1185">Reference proteome</keyword>